<accession>A0ABX8NBV7</accession>
<keyword evidence="5" id="KW-1185">Reference proteome</keyword>
<evidence type="ECO:0000259" key="3">
    <source>
        <dbReference type="PROSITE" id="PS51186"/>
    </source>
</evidence>
<feature type="domain" description="N-acetyltransferase" evidence="3">
    <location>
        <begin position="3"/>
        <end position="147"/>
    </location>
</feature>
<dbReference type="PANTHER" id="PTHR43877">
    <property type="entry name" value="AMINOALKYLPHOSPHONATE N-ACETYLTRANSFERASE-RELATED-RELATED"/>
    <property type="match status" value="1"/>
</dbReference>
<dbReference type="InterPro" id="IPR000182">
    <property type="entry name" value="GNAT_dom"/>
</dbReference>
<evidence type="ECO:0000256" key="1">
    <source>
        <dbReference type="ARBA" id="ARBA00022679"/>
    </source>
</evidence>
<evidence type="ECO:0000313" key="4">
    <source>
        <dbReference type="EMBL" id="QXH53497.1"/>
    </source>
</evidence>
<evidence type="ECO:0000256" key="2">
    <source>
        <dbReference type="ARBA" id="ARBA00023315"/>
    </source>
</evidence>
<keyword evidence="1" id="KW-0808">Transferase</keyword>
<dbReference type="CDD" id="cd04301">
    <property type="entry name" value="NAT_SF"/>
    <property type="match status" value="1"/>
</dbReference>
<dbReference type="RefSeq" id="WP_217842896.1">
    <property type="nucleotide sequence ID" value="NZ_CP077076.1"/>
</dbReference>
<reference evidence="4" key="1">
    <citation type="journal article" date="2021" name="Microorganisms">
        <title>The Ever-Expanding Pseudomonas Genus: Description of 43 New Species and Partition of the Pseudomonas putida Group.</title>
        <authorList>
            <person name="Girard L."/>
            <person name="Lood C."/>
            <person name="Hofte M."/>
            <person name="Vandamme P."/>
            <person name="Rokni-Zadeh H."/>
            <person name="van Noort V."/>
            <person name="Lavigne R."/>
            <person name="De Mot R."/>
        </authorList>
    </citation>
    <scope>NUCLEOTIDE SEQUENCE</scope>
    <source>
        <strain evidence="4">COW40</strain>
    </source>
</reference>
<dbReference type="EMBL" id="CP077076">
    <property type="protein sequence ID" value="QXH53497.1"/>
    <property type="molecule type" value="Genomic_DNA"/>
</dbReference>
<dbReference type="Proteomes" id="UP001046350">
    <property type="component" value="Chromosome"/>
</dbReference>
<dbReference type="InterPro" id="IPR050832">
    <property type="entry name" value="Bact_Acetyltransf"/>
</dbReference>
<dbReference type="PANTHER" id="PTHR43877:SF1">
    <property type="entry name" value="ACETYLTRANSFERASE"/>
    <property type="match status" value="1"/>
</dbReference>
<protein>
    <submittedName>
        <fullName evidence="4">GNAT family N-acetyltransferase</fullName>
    </submittedName>
</protein>
<keyword evidence="2" id="KW-0012">Acyltransferase</keyword>
<sequence>MAITLRPATADDIELLFDIRTSVQQNHLSREQMHALGITALTLADAINAAPCAWVAEADRQAVGFAMVDLDAGELFALFIRPDFEARGIGRLLLQQAEQVLFQHHASIHLITDGDEATRANGFYRRHGWLASGPVDARDVRFEKRRGSAE</sequence>
<evidence type="ECO:0000313" key="5">
    <source>
        <dbReference type="Proteomes" id="UP001046350"/>
    </source>
</evidence>
<proteinExistence type="predicted"/>
<dbReference type="PROSITE" id="PS51186">
    <property type="entry name" value="GNAT"/>
    <property type="match status" value="1"/>
</dbReference>
<organism evidence="4 5">
    <name type="scientific">Pseudomonas fakonensis</name>
    <dbReference type="NCBI Taxonomy" id="2842355"/>
    <lineage>
        <taxon>Bacteria</taxon>
        <taxon>Pseudomonadati</taxon>
        <taxon>Pseudomonadota</taxon>
        <taxon>Gammaproteobacteria</taxon>
        <taxon>Pseudomonadales</taxon>
        <taxon>Pseudomonadaceae</taxon>
        <taxon>Pseudomonas</taxon>
    </lineage>
</organism>
<name>A0ABX8NBV7_9PSED</name>
<dbReference type="Pfam" id="PF00583">
    <property type="entry name" value="Acetyltransf_1"/>
    <property type="match status" value="1"/>
</dbReference>
<gene>
    <name evidence="4" type="ORF">KSS94_10435</name>
</gene>